<keyword evidence="10" id="KW-0934">Plastid</keyword>
<dbReference type="GO" id="GO:0045259">
    <property type="term" value="C:proton-transporting ATP synthase complex"/>
    <property type="evidence" value="ECO:0007669"/>
    <property type="project" value="UniProtKB-KW"/>
</dbReference>
<keyword evidence="8" id="KW-0066">ATP synthesis</keyword>
<comment type="subcellular location">
    <subcellularLocation>
        <location evidence="1">Membrane</location>
        <topology evidence="1">Peripheral membrane protein</topology>
    </subcellularLocation>
</comment>
<dbReference type="GO" id="GO:0046933">
    <property type="term" value="F:proton-transporting ATP synthase activity, rotational mechanism"/>
    <property type="evidence" value="ECO:0007669"/>
    <property type="project" value="InterPro"/>
</dbReference>
<sequence>MIVYIYSLANNLEEKNIDTIILPSKKGQINILDKHINLITILKMGLLRFKKSSKWNSFIIYKGIAEIKKNIILVLTNKIEQITKLNAANANKNLESILLNLQKAKTNKERLNFSSQLEKEIIFLEAIKYLP</sequence>
<keyword evidence="6" id="KW-0472">Membrane</keyword>
<dbReference type="NCBIfam" id="TIGR01216">
    <property type="entry name" value="ATP_synt_epsi"/>
    <property type="match status" value="1"/>
</dbReference>
<evidence type="ECO:0000256" key="6">
    <source>
        <dbReference type="ARBA" id="ARBA00023136"/>
    </source>
</evidence>
<dbReference type="EMBL" id="AP018508">
    <property type="protein sequence ID" value="BBC77642.1"/>
    <property type="molecule type" value="Genomic_DNA"/>
</dbReference>
<dbReference type="SUPFAM" id="SSF51344">
    <property type="entry name" value="Epsilon subunit of F1F0-ATP synthase N-terminal domain"/>
    <property type="match status" value="1"/>
</dbReference>
<name>A0A2Z5ZAM3_9STRA</name>
<keyword evidence="4" id="KW-0406">Ion transport</keyword>
<evidence type="ECO:0000313" key="10">
    <source>
        <dbReference type="EMBL" id="BBC77642.1"/>
    </source>
</evidence>
<evidence type="ECO:0000259" key="9">
    <source>
        <dbReference type="Pfam" id="PF02823"/>
    </source>
</evidence>
<evidence type="ECO:0000256" key="5">
    <source>
        <dbReference type="ARBA" id="ARBA00023078"/>
    </source>
</evidence>
<comment type="similarity">
    <text evidence="2">Belongs to the ATPase epsilon chain family.</text>
</comment>
<reference evidence="10" key="1">
    <citation type="submission" date="2018-02" db="EMBL/GenBank/DDBJ databases">
        <title>Evolution and diversity of non-photosynthetic diatom plastid genomes.</title>
        <authorList>
            <person name="Kamikawa R."/>
            <person name="Ishii K."/>
        </authorList>
    </citation>
    <scope>NUCLEOTIDE SEQUENCE</scope>
    <source>
        <strain evidence="10">NIES 3576</strain>
    </source>
</reference>
<evidence type="ECO:0000256" key="1">
    <source>
        <dbReference type="ARBA" id="ARBA00004170"/>
    </source>
</evidence>
<keyword evidence="3" id="KW-0813">Transport</keyword>
<dbReference type="Gene3D" id="2.60.15.10">
    <property type="entry name" value="F0F1 ATP synthase delta/epsilon subunit, N-terminal"/>
    <property type="match status" value="1"/>
</dbReference>
<evidence type="ECO:0000256" key="4">
    <source>
        <dbReference type="ARBA" id="ARBA00023065"/>
    </source>
</evidence>
<geneLocation type="plastid" evidence="10"/>
<protein>
    <submittedName>
        <fullName evidence="10">ATP synthase CF1 epsilon subunit</fullName>
    </submittedName>
</protein>
<evidence type="ECO:0000256" key="2">
    <source>
        <dbReference type="ARBA" id="ARBA00005712"/>
    </source>
</evidence>
<keyword evidence="5" id="KW-0793">Thylakoid</keyword>
<dbReference type="AlphaFoldDB" id="A0A2Z5ZAM3"/>
<gene>
    <name evidence="10" type="primary">atpE</name>
</gene>
<dbReference type="Pfam" id="PF02823">
    <property type="entry name" value="ATP-synt_DE_N"/>
    <property type="match status" value="1"/>
</dbReference>
<evidence type="ECO:0000256" key="7">
    <source>
        <dbReference type="ARBA" id="ARBA00023196"/>
    </source>
</evidence>
<dbReference type="InterPro" id="IPR001469">
    <property type="entry name" value="ATP_synth_F1_dsu/esu"/>
</dbReference>
<dbReference type="PANTHER" id="PTHR13822">
    <property type="entry name" value="ATP SYNTHASE DELTA/EPSILON CHAIN"/>
    <property type="match status" value="1"/>
</dbReference>
<proteinExistence type="inferred from homology"/>
<dbReference type="InterPro" id="IPR036771">
    <property type="entry name" value="ATPsynth_dsu/esu_N"/>
</dbReference>
<dbReference type="HAMAP" id="MF_00530">
    <property type="entry name" value="ATP_synth_epsil_bac"/>
    <property type="match status" value="1"/>
</dbReference>
<keyword evidence="7" id="KW-0139">CF(1)</keyword>
<dbReference type="PANTHER" id="PTHR13822:SF10">
    <property type="entry name" value="ATP SYNTHASE EPSILON CHAIN, CHLOROPLASTIC"/>
    <property type="match status" value="1"/>
</dbReference>
<evidence type="ECO:0000256" key="8">
    <source>
        <dbReference type="ARBA" id="ARBA00023310"/>
    </source>
</evidence>
<evidence type="ECO:0000256" key="3">
    <source>
        <dbReference type="ARBA" id="ARBA00022448"/>
    </source>
</evidence>
<organism evidence="10">
    <name type="scientific">Nitzschia sp. NIES-3576</name>
    <dbReference type="NCBI Taxonomy" id="2083273"/>
    <lineage>
        <taxon>Eukaryota</taxon>
        <taxon>Sar</taxon>
        <taxon>Stramenopiles</taxon>
        <taxon>Ochrophyta</taxon>
        <taxon>Bacillariophyta</taxon>
        <taxon>Bacillariophyceae</taxon>
        <taxon>Bacillariophycidae</taxon>
        <taxon>Bacillariales</taxon>
        <taxon>Bacillariaceae</taxon>
        <taxon>Nitzschia</taxon>
    </lineage>
</organism>
<accession>A0A2Z5ZAM3</accession>
<dbReference type="InterPro" id="IPR020546">
    <property type="entry name" value="ATP_synth_F1_dsu/esu_N"/>
</dbReference>
<feature type="domain" description="ATP synthase F1 complex delta/epsilon subunit N-terminal" evidence="9">
    <location>
        <begin position="3"/>
        <end position="78"/>
    </location>
</feature>